<feature type="compositionally biased region" description="Polar residues" evidence="2">
    <location>
        <begin position="538"/>
        <end position="551"/>
    </location>
</feature>
<evidence type="ECO:0000256" key="1">
    <source>
        <dbReference type="PROSITE-ProRule" id="PRU00325"/>
    </source>
</evidence>
<feature type="domain" description="SWIM-type" evidence="3">
    <location>
        <begin position="388"/>
        <end position="421"/>
    </location>
</feature>
<dbReference type="GO" id="GO:0008270">
    <property type="term" value="F:zinc ion binding"/>
    <property type="evidence" value="ECO:0007669"/>
    <property type="project" value="UniProtKB-KW"/>
</dbReference>
<reference evidence="4 5" key="1">
    <citation type="journal article" date="2020" name="ISME J.">
        <title>Uncovering the hidden diversity of litter-decomposition mechanisms in mushroom-forming fungi.</title>
        <authorList>
            <person name="Floudas D."/>
            <person name="Bentzer J."/>
            <person name="Ahren D."/>
            <person name="Johansson T."/>
            <person name="Persson P."/>
            <person name="Tunlid A."/>
        </authorList>
    </citation>
    <scope>NUCLEOTIDE SEQUENCE [LARGE SCALE GENOMIC DNA]</scope>
    <source>
        <strain evidence="4 5">CBS 146.42</strain>
    </source>
</reference>
<evidence type="ECO:0000313" key="5">
    <source>
        <dbReference type="Proteomes" id="UP000559027"/>
    </source>
</evidence>
<protein>
    <recommendedName>
        <fullName evidence="3">SWIM-type domain-containing protein</fullName>
    </recommendedName>
</protein>
<evidence type="ECO:0000256" key="2">
    <source>
        <dbReference type="SAM" id="MobiDB-lite"/>
    </source>
</evidence>
<accession>A0A8H5FTF9</accession>
<dbReference type="InterPro" id="IPR007527">
    <property type="entry name" value="Znf_SWIM"/>
</dbReference>
<keyword evidence="5" id="KW-1185">Reference proteome</keyword>
<keyword evidence="1" id="KW-0863">Zinc-finger</keyword>
<dbReference type="EMBL" id="JAACJO010000019">
    <property type="protein sequence ID" value="KAF5348551.1"/>
    <property type="molecule type" value="Genomic_DNA"/>
</dbReference>
<dbReference type="Proteomes" id="UP000559027">
    <property type="component" value="Unassembled WGS sequence"/>
</dbReference>
<comment type="caution">
    <text evidence="4">The sequence shown here is derived from an EMBL/GenBank/DDBJ whole genome shotgun (WGS) entry which is preliminary data.</text>
</comment>
<organism evidence="4 5">
    <name type="scientific">Leucocoprinus leucothites</name>
    <dbReference type="NCBI Taxonomy" id="201217"/>
    <lineage>
        <taxon>Eukaryota</taxon>
        <taxon>Fungi</taxon>
        <taxon>Dikarya</taxon>
        <taxon>Basidiomycota</taxon>
        <taxon>Agaricomycotina</taxon>
        <taxon>Agaricomycetes</taxon>
        <taxon>Agaricomycetidae</taxon>
        <taxon>Agaricales</taxon>
        <taxon>Agaricineae</taxon>
        <taxon>Agaricaceae</taxon>
        <taxon>Leucocoprinus</taxon>
    </lineage>
</organism>
<keyword evidence="1" id="KW-0862">Zinc</keyword>
<gene>
    <name evidence="4" type="ORF">D9756_009634</name>
</gene>
<feature type="compositionally biased region" description="Polar residues" evidence="2">
    <location>
        <begin position="515"/>
        <end position="524"/>
    </location>
</feature>
<proteinExistence type="predicted"/>
<evidence type="ECO:0000313" key="4">
    <source>
        <dbReference type="EMBL" id="KAF5348551.1"/>
    </source>
</evidence>
<keyword evidence="1" id="KW-0479">Metal-binding</keyword>
<dbReference type="AlphaFoldDB" id="A0A8H5FTF9"/>
<dbReference type="PROSITE" id="PS50966">
    <property type="entry name" value="ZF_SWIM"/>
    <property type="match status" value="1"/>
</dbReference>
<sequence length="669" mass="75976">MSSNYEVFALLGEIHGSGCPIGYLFIKSMGQGITGVKEYFIKQLLVHFQDKWELKPIITLTDKDQAEINACQNTFPEAKHQLYAKKEFPYIDKDFVPVTQIPGPLSEKETVVPQKTIPHLKVPKPPLPQPPAGHTPSHLTIRLGGVIKSIVSLPEGINLGDGLEKMDNPTDDMEDSDSSDVLKQVEKLITASANEQDIEDGPDWMFNQDKVVSKKSDYVFCPAAHRAQILRLFTSHFCQHPMFPQRRGTNATSEEIRQNAVWEMYSFCHERNLREVWGYMWTSWYSPPTWKLWAWAAASFLSRLRTTMNVENFWRQFKHIFLQHVRRARLDQTIWILINRVTPSYINRMEQLSATYRLGRSKSLTTYQKTFKKVWRKLEKASVSKTIYDVDISKWSCNCGTQKFNSHHLCKHLVQAVEPPSVEFWGQVTRRRTVPIYRHRLLVLRGTLSDSHNRPMFEGSITDGDDAEWDGDVETLKGGGGWVDMVDEENTAVTAKKRKQTEINPADGSADSARPTKTQKTAENSPEVIDLTHDSPSPRDNGSIDSVSPVSSPRFVLRSSSPGDLPSGDEDDQIDHDVKSIESLANDLATAAGMMKAQLQNPKASRIWLRSLVRQNMGGDIRLLVQDIKREEGSGRKRDTTWGSEGDKVARRRVRNTMGYQTGLWHPAS</sequence>
<feature type="region of interest" description="Disordered" evidence="2">
    <location>
        <begin position="493"/>
        <end position="574"/>
    </location>
</feature>
<evidence type="ECO:0000259" key="3">
    <source>
        <dbReference type="PROSITE" id="PS50966"/>
    </source>
</evidence>
<dbReference type="OrthoDB" id="2437251at2759"/>
<name>A0A8H5FTF9_9AGAR</name>